<keyword evidence="2" id="KW-0285">Flavoprotein</keyword>
<comment type="caution">
    <text evidence="7">The sequence shown here is derived from an EMBL/GenBank/DDBJ whole genome shotgun (WGS) entry which is preliminary data.</text>
</comment>
<evidence type="ECO:0000259" key="5">
    <source>
        <dbReference type="Pfam" id="PF07992"/>
    </source>
</evidence>
<dbReference type="Pfam" id="PF14759">
    <property type="entry name" value="Reductase_C"/>
    <property type="match status" value="1"/>
</dbReference>
<dbReference type="Gene3D" id="3.30.390.30">
    <property type="match status" value="1"/>
</dbReference>
<dbReference type="Proteomes" id="UP000216147">
    <property type="component" value="Unassembled WGS sequence"/>
</dbReference>
<dbReference type="Gene3D" id="3.50.50.60">
    <property type="entry name" value="FAD/NAD(P)-binding domain"/>
    <property type="match status" value="2"/>
</dbReference>
<dbReference type="Pfam" id="PF07992">
    <property type="entry name" value="Pyr_redox_2"/>
    <property type="match status" value="1"/>
</dbReference>
<dbReference type="PRINTS" id="PR00368">
    <property type="entry name" value="FADPNR"/>
</dbReference>
<keyword evidence="4" id="KW-0560">Oxidoreductase</keyword>
<comment type="cofactor">
    <cofactor evidence="1">
        <name>FAD</name>
        <dbReference type="ChEBI" id="CHEBI:57692"/>
    </cofactor>
</comment>
<proteinExistence type="predicted"/>
<dbReference type="InterPro" id="IPR023753">
    <property type="entry name" value="FAD/NAD-binding_dom"/>
</dbReference>
<dbReference type="AlphaFoldDB" id="A0A258HPH7"/>
<dbReference type="PRINTS" id="PR00411">
    <property type="entry name" value="PNDRDTASEI"/>
</dbReference>
<sequence length="410" mass="43235">MTVPDRGVVIVGAGHAGGTAAALLRQYGYDKPITLIGEEPLIPYQRPPLSKAWLKGEAEGDSLALRPRAFYAEHEIDLRLRVEVTGIDRTARTVGLSDGSTVAYDHLILATGARARRLDVPGADLVGVHVLRTAADAEAIKAQLGEGRTLAVVGGGYVGLEVAASARALGAGVVVLEREPRLLARVACDVLSTFFQTYHEDRGVRFELAAEVTGFAGDGPRVAGVTLADGRTIACDSAVVGVGAIPNDALAVAAGLDVEGGILVDLEARTSDPAIFAIGDVTRRPMPIYGRMFRMESVPNALEQAKQAAAAITGRPAPAGETPWQWSDQYDLKLQIAGYPFDSDRIVVRGDPATASFAVFHLSGDRVQAVEAINAPPEFMMGRKLIGERRAVDVAKLADKAVSMKEVGVA</sequence>
<dbReference type="InterPro" id="IPR050446">
    <property type="entry name" value="FAD-oxidoreductase/Apoptosis"/>
</dbReference>
<dbReference type="SUPFAM" id="SSF55424">
    <property type="entry name" value="FAD/NAD-linked reductases, dimerisation (C-terminal) domain"/>
    <property type="match status" value="1"/>
</dbReference>
<feature type="domain" description="Reductase C-terminal" evidence="6">
    <location>
        <begin position="324"/>
        <end position="407"/>
    </location>
</feature>
<reference evidence="7 8" key="1">
    <citation type="submission" date="2017-03" db="EMBL/GenBank/DDBJ databases">
        <title>Lifting the veil on microbial sulfur biogeochemistry in mining wastewaters.</title>
        <authorList>
            <person name="Kantor R.S."/>
            <person name="Colenbrander Nelson T."/>
            <person name="Marshall S."/>
            <person name="Bennett D."/>
            <person name="Apte S."/>
            <person name="Camacho D."/>
            <person name="Thomas B.C."/>
            <person name="Warren L.A."/>
            <person name="Banfield J.F."/>
        </authorList>
    </citation>
    <scope>NUCLEOTIDE SEQUENCE [LARGE SCALE GENOMIC DNA]</scope>
    <source>
        <strain evidence="7">32-68-21</strain>
    </source>
</reference>
<accession>A0A258HPH7</accession>
<organism evidence="7 8">
    <name type="scientific">Brevundimonas subvibrioides</name>
    <dbReference type="NCBI Taxonomy" id="74313"/>
    <lineage>
        <taxon>Bacteria</taxon>
        <taxon>Pseudomonadati</taxon>
        <taxon>Pseudomonadota</taxon>
        <taxon>Alphaproteobacteria</taxon>
        <taxon>Caulobacterales</taxon>
        <taxon>Caulobacteraceae</taxon>
        <taxon>Brevundimonas</taxon>
    </lineage>
</organism>
<dbReference type="EMBL" id="NCEQ01000001">
    <property type="protein sequence ID" value="OYX58905.1"/>
    <property type="molecule type" value="Genomic_DNA"/>
</dbReference>
<keyword evidence="3" id="KW-0274">FAD</keyword>
<name>A0A258HPH7_9CAUL</name>
<dbReference type="GO" id="GO:0005737">
    <property type="term" value="C:cytoplasm"/>
    <property type="evidence" value="ECO:0007669"/>
    <property type="project" value="TreeGrafter"/>
</dbReference>
<evidence type="ECO:0000256" key="3">
    <source>
        <dbReference type="ARBA" id="ARBA00022827"/>
    </source>
</evidence>
<evidence type="ECO:0000256" key="4">
    <source>
        <dbReference type="ARBA" id="ARBA00023002"/>
    </source>
</evidence>
<dbReference type="SUPFAM" id="SSF51905">
    <property type="entry name" value="FAD/NAD(P)-binding domain"/>
    <property type="match status" value="2"/>
</dbReference>
<dbReference type="InterPro" id="IPR028202">
    <property type="entry name" value="Reductase_C"/>
</dbReference>
<evidence type="ECO:0000256" key="1">
    <source>
        <dbReference type="ARBA" id="ARBA00001974"/>
    </source>
</evidence>
<evidence type="ECO:0000313" key="8">
    <source>
        <dbReference type="Proteomes" id="UP000216147"/>
    </source>
</evidence>
<evidence type="ECO:0000313" key="7">
    <source>
        <dbReference type="EMBL" id="OYX58905.1"/>
    </source>
</evidence>
<gene>
    <name evidence="7" type="ORF">B7Y86_00275</name>
</gene>
<dbReference type="GO" id="GO:0016651">
    <property type="term" value="F:oxidoreductase activity, acting on NAD(P)H"/>
    <property type="evidence" value="ECO:0007669"/>
    <property type="project" value="TreeGrafter"/>
</dbReference>
<evidence type="ECO:0000256" key="2">
    <source>
        <dbReference type="ARBA" id="ARBA00022630"/>
    </source>
</evidence>
<dbReference type="InterPro" id="IPR016156">
    <property type="entry name" value="FAD/NAD-linked_Rdtase_dimer_sf"/>
</dbReference>
<dbReference type="PANTHER" id="PTHR43557:SF2">
    <property type="entry name" value="RIESKE DOMAIN-CONTAINING PROTEIN-RELATED"/>
    <property type="match status" value="1"/>
</dbReference>
<dbReference type="InterPro" id="IPR036188">
    <property type="entry name" value="FAD/NAD-bd_sf"/>
</dbReference>
<dbReference type="PANTHER" id="PTHR43557">
    <property type="entry name" value="APOPTOSIS-INDUCING FACTOR 1"/>
    <property type="match status" value="1"/>
</dbReference>
<feature type="domain" description="FAD/NAD(P)-binding" evidence="5">
    <location>
        <begin position="8"/>
        <end position="305"/>
    </location>
</feature>
<protein>
    <submittedName>
        <fullName evidence="7">Ferredoxin reductase</fullName>
    </submittedName>
</protein>
<evidence type="ECO:0000259" key="6">
    <source>
        <dbReference type="Pfam" id="PF14759"/>
    </source>
</evidence>